<sequence length="135" mass="15715">MTRVENKPLFVSDELVHYKEAILELFHNEIQFEKTGKRGRPKNPIKQIDPKIDYATVHKEREKGKVVKVEKKVIYGDETRINEKLEKSPSNNINTSYIERSNGTFRQNDSHLQRKTLKFAKAKKLLIAKLAIIIA</sequence>
<organism evidence="1 2">
    <name type="scientific">candidate division MSBL1 archaeon SCGC-AAA382M17</name>
    <dbReference type="NCBI Taxonomy" id="1698284"/>
    <lineage>
        <taxon>Archaea</taxon>
        <taxon>Methanobacteriati</taxon>
        <taxon>Methanobacteriota</taxon>
        <taxon>candidate division MSBL1</taxon>
    </lineage>
</organism>
<keyword evidence="2" id="KW-1185">Reference proteome</keyword>
<comment type="caution">
    <text evidence="1">The sequence shown here is derived from an EMBL/GenBank/DDBJ whole genome shotgun (WGS) entry which is preliminary data.</text>
</comment>
<proteinExistence type="predicted"/>
<dbReference type="EMBL" id="LHYI01000058">
    <property type="protein sequence ID" value="KXB07781.1"/>
    <property type="molecule type" value="Genomic_DNA"/>
</dbReference>
<accession>A0ABR5TMH3</accession>
<feature type="non-terminal residue" evidence="1">
    <location>
        <position position="135"/>
    </location>
</feature>
<dbReference type="Proteomes" id="UP000070633">
    <property type="component" value="Unassembled WGS sequence"/>
</dbReference>
<protein>
    <recommendedName>
        <fullName evidence="3">Transposase</fullName>
    </recommendedName>
</protein>
<evidence type="ECO:0000313" key="2">
    <source>
        <dbReference type="Proteomes" id="UP000070633"/>
    </source>
</evidence>
<gene>
    <name evidence="1" type="ORF">AKJ55_01985</name>
</gene>
<evidence type="ECO:0000313" key="1">
    <source>
        <dbReference type="EMBL" id="KXB07781.1"/>
    </source>
</evidence>
<reference evidence="1 2" key="1">
    <citation type="journal article" date="2016" name="Sci. Rep.">
        <title>Metabolic traits of an uncultured archaeal lineage -MSBL1- from brine pools of the Red Sea.</title>
        <authorList>
            <person name="Mwirichia R."/>
            <person name="Alam I."/>
            <person name="Rashid M."/>
            <person name="Vinu M."/>
            <person name="Ba-Alawi W."/>
            <person name="Anthony Kamau A."/>
            <person name="Kamanda Ngugi D."/>
            <person name="Goker M."/>
            <person name="Klenk H.P."/>
            <person name="Bajic V."/>
            <person name="Stingl U."/>
        </authorList>
    </citation>
    <scope>NUCLEOTIDE SEQUENCE [LARGE SCALE GENOMIC DNA]</scope>
    <source>
        <strain evidence="1">SCGC-AAA382M17</strain>
    </source>
</reference>
<name>A0ABR5TMH3_9EURY</name>
<evidence type="ECO:0008006" key="3">
    <source>
        <dbReference type="Google" id="ProtNLM"/>
    </source>
</evidence>